<dbReference type="SMART" id="SM00490">
    <property type="entry name" value="HELICc"/>
    <property type="match status" value="1"/>
</dbReference>
<dbReference type="Gene3D" id="3.40.50.300">
    <property type="entry name" value="P-loop containing nucleotide triphosphate hydrolases"/>
    <property type="match status" value="2"/>
</dbReference>
<dbReference type="GO" id="GO:0016787">
    <property type="term" value="F:hydrolase activity"/>
    <property type="evidence" value="ECO:0007669"/>
    <property type="project" value="UniProtKB-KW"/>
</dbReference>
<gene>
    <name evidence="8" type="ORF">C1SCF055_LOCUS43519</name>
</gene>
<comment type="function">
    <text evidence="5">RNA helicase.</text>
</comment>
<dbReference type="PROSITE" id="PS51194">
    <property type="entry name" value="HELICASE_CTER"/>
    <property type="match status" value="1"/>
</dbReference>
<evidence type="ECO:0000313" key="10">
    <source>
        <dbReference type="Proteomes" id="UP001152797"/>
    </source>
</evidence>
<keyword evidence="2 5" id="KW-0378">Hydrolase</keyword>
<evidence type="ECO:0000256" key="5">
    <source>
        <dbReference type="RuleBase" id="RU365068"/>
    </source>
</evidence>
<dbReference type="Pfam" id="PF00270">
    <property type="entry name" value="DEAD"/>
    <property type="match status" value="1"/>
</dbReference>
<dbReference type="GO" id="GO:0005524">
    <property type="term" value="F:ATP binding"/>
    <property type="evidence" value="ECO:0007669"/>
    <property type="project" value="UniProtKB-UniRule"/>
</dbReference>
<protein>
    <recommendedName>
        <fullName evidence="5">ATP-dependent RNA helicase</fullName>
        <ecNumber evidence="5">3.6.4.13</ecNumber>
    </recommendedName>
</protein>
<feature type="region of interest" description="Disordered" evidence="6">
    <location>
        <begin position="82"/>
        <end position="102"/>
    </location>
</feature>
<evidence type="ECO:0000256" key="1">
    <source>
        <dbReference type="ARBA" id="ARBA00022741"/>
    </source>
</evidence>
<dbReference type="InterPro" id="IPR011545">
    <property type="entry name" value="DEAD/DEAH_box_helicase_dom"/>
</dbReference>
<reference evidence="8" key="1">
    <citation type="submission" date="2022-10" db="EMBL/GenBank/DDBJ databases">
        <authorList>
            <person name="Chen Y."/>
            <person name="Dougan E. K."/>
            <person name="Chan C."/>
            <person name="Rhodes N."/>
            <person name="Thang M."/>
        </authorList>
    </citation>
    <scope>NUCLEOTIDE SEQUENCE</scope>
</reference>
<proteinExistence type="inferred from homology"/>
<name>A0A9P1GQ69_9DINO</name>
<keyword evidence="10" id="KW-1185">Reference proteome</keyword>
<dbReference type="EMBL" id="CAMXCT010006725">
    <property type="protein sequence ID" value="CAI4018990.1"/>
    <property type="molecule type" value="Genomic_DNA"/>
</dbReference>
<dbReference type="GO" id="GO:0003724">
    <property type="term" value="F:RNA helicase activity"/>
    <property type="evidence" value="ECO:0007669"/>
    <property type="project" value="UniProtKB-EC"/>
</dbReference>
<evidence type="ECO:0000256" key="3">
    <source>
        <dbReference type="ARBA" id="ARBA00022840"/>
    </source>
</evidence>
<evidence type="ECO:0000256" key="4">
    <source>
        <dbReference type="ARBA" id="ARBA00022884"/>
    </source>
</evidence>
<organism evidence="8">
    <name type="scientific">Cladocopium goreaui</name>
    <dbReference type="NCBI Taxonomy" id="2562237"/>
    <lineage>
        <taxon>Eukaryota</taxon>
        <taxon>Sar</taxon>
        <taxon>Alveolata</taxon>
        <taxon>Dinophyceae</taxon>
        <taxon>Suessiales</taxon>
        <taxon>Symbiodiniaceae</taxon>
        <taxon>Cladocopium</taxon>
    </lineage>
</organism>
<sequence>MLDTFKAYLLPAAQHAVEATYGTDEEGTVQVDDEDWEDDTEERAKDHTFEVAEDDEPTSSVCYRVETVVDRKDTKLLSRPEKYATPTGQRLRKGDQFMSRSSEGSPLTIQFIELADGRGWYPWNRGDLRQRFGLTAVQYSKGQRVEAIEEIRYGSGDVVQSGQKGTIERLLPYIGVKWDGMDGVKAIPRPREVLQDERKILTNKQKWASCAPDTLILTANRELCEQVADVARRLGSLLPERVQENWKVAVAVGAPPGVGKRRKRNREEWPFPKGADAPNVLVSTAEFMGYFFHKKHIPLWANIRYIVYDEVDSLVSGTVSKLVERIKVVILRAQRTEGARVKSALVTCVMPNQGGKSTRMMIGRWMPHALRAAERPDLLHRSHPMVPMKWQYVPEGFDEKVRLLLDHLENDIGTYKARRSQRRYVRQKTLIFCNSTQTAARLAELLATTYNFRKIGIFVKQIGYDERRKRLRMFREGRITLMVSTDLLARGIDIPDLANVVQFDFSRNIVNHLLRTGRVSRAGSRGRVLNFYDDTEQGGKDLAEAIQELGTAPLDGLFSRRRGFRHMLQRTEAFRQMLLMQGLPLPAHLQAAPSLAGQISQRSEAQALLEDLDDDEDSDDDDVDEPEALEGSEPEIYSQFMDSSDAEKDEDFQDMIESIQDGDPPDSSNE</sequence>
<comment type="domain">
    <text evidence="5">The Q motif is unique to and characteristic of the DEAD box family of RNA helicases and controls ATP binding and hydrolysis.</text>
</comment>
<accession>A0A9P1GQ69</accession>
<dbReference type="Proteomes" id="UP001152797">
    <property type="component" value="Unassembled WGS sequence"/>
</dbReference>
<keyword evidence="5 9" id="KW-0347">Helicase</keyword>
<dbReference type="Pfam" id="PF00271">
    <property type="entry name" value="Helicase_C"/>
    <property type="match status" value="1"/>
</dbReference>
<dbReference type="GO" id="GO:0003723">
    <property type="term" value="F:RNA binding"/>
    <property type="evidence" value="ECO:0007669"/>
    <property type="project" value="UniProtKB-UniRule"/>
</dbReference>
<dbReference type="InterPro" id="IPR001650">
    <property type="entry name" value="Helicase_C-like"/>
</dbReference>
<comment type="caution">
    <text evidence="8">The sequence shown here is derived from an EMBL/GenBank/DDBJ whole genome shotgun (WGS) entry which is preliminary data.</text>
</comment>
<dbReference type="EC" id="3.6.4.13" evidence="5"/>
<keyword evidence="4 5" id="KW-0694">RNA-binding</keyword>
<keyword evidence="3 5" id="KW-0067">ATP-binding</keyword>
<dbReference type="InterPro" id="IPR027417">
    <property type="entry name" value="P-loop_NTPase"/>
</dbReference>
<evidence type="ECO:0000259" key="7">
    <source>
        <dbReference type="PROSITE" id="PS51194"/>
    </source>
</evidence>
<evidence type="ECO:0000313" key="9">
    <source>
        <dbReference type="EMBL" id="CAL4806302.1"/>
    </source>
</evidence>
<evidence type="ECO:0000256" key="6">
    <source>
        <dbReference type="SAM" id="MobiDB-lite"/>
    </source>
</evidence>
<evidence type="ECO:0000313" key="8">
    <source>
        <dbReference type="EMBL" id="CAI4018990.1"/>
    </source>
</evidence>
<comment type="catalytic activity">
    <reaction evidence="5">
        <text>ATP + H2O = ADP + phosphate + H(+)</text>
        <dbReference type="Rhea" id="RHEA:13065"/>
        <dbReference type="ChEBI" id="CHEBI:15377"/>
        <dbReference type="ChEBI" id="CHEBI:15378"/>
        <dbReference type="ChEBI" id="CHEBI:30616"/>
        <dbReference type="ChEBI" id="CHEBI:43474"/>
        <dbReference type="ChEBI" id="CHEBI:456216"/>
        <dbReference type="EC" id="3.6.4.13"/>
    </reaction>
</comment>
<feature type="domain" description="Helicase C-terminal" evidence="7">
    <location>
        <begin position="400"/>
        <end position="565"/>
    </location>
</feature>
<dbReference type="OrthoDB" id="448854at2759"/>
<dbReference type="EMBL" id="CAMXCT030006725">
    <property type="protein sequence ID" value="CAL4806302.1"/>
    <property type="molecule type" value="Genomic_DNA"/>
</dbReference>
<feature type="region of interest" description="Disordered" evidence="6">
    <location>
        <begin position="611"/>
        <end position="670"/>
    </location>
</feature>
<comment type="similarity">
    <text evidence="5">Belongs to the DEAD box helicase family.</text>
</comment>
<dbReference type="PANTHER" id="PTHR24031">
    <property type="entry name" value="RNA HELICASE"/>
    <property type="match status" value="1"/>
</dbReference>
<feature type="compositionally biased region" description="Acidic residues" evidence="6">
    <location>
        <begin position="23"/>
        <end position="41"/>
    </location>
</feature>
<dbReference type="AlphaFoldDB" id="A0A9P1GQ69"/>
<dbReference type="CDD" id="cd18787">
    <property type="entry name" value="SF2_C_DEAD"/>
    <property type="match status" value="1"/>
</dbReference>
<evidence type="ECO:0000256" key="2">
    <source>
        <dbReference type="ARBA" id="ARBA00022801"/>
    </source>
</evidence>
<reference evidence="9 10" key="2">
    <citation type="submission" date="2024-05" db="EMBL/GenBank/DDBJ databases">
        <authorList>
            <person name="Chen Y."/>
            <person name="Shah S."/>
            <person name="Dougan E. K."/>
            <person name="Thang M."/>
            <person name="Chan C."/>
        </authorList>
    </citation>
    <scope>NUCLEOTIDE SEQUENCE [LARGE SCALE GENOMIC DNA]</scope>
</reference>
<dbReference type="EMBL" id="CAMXCT020006725">
    <property type="protein sequence ID" value="CAL1172365.1"/>
    <property type="molecule type" value="Genomic_DNA"/>
</dbReference>
<dbReference type="SUPFAM" id="SSF52540">
    <property type="entry name" value="P-loop containing nucleoside triphosphate hydrolases"/>
    <property type="match status" value="1"/>
</dbReference>
<keyword evidence="1 5" id="KW-0547">Nucleotide-binding</keyword>
<feature type="compositionally biased region" description="Acidic residues" evidence="6">
    <location>
        <begin position="611"/>
        <end position="633"/>
    </location>
</feature>
<feature type="region of interest" description="Disordered" evidence="6">
    <location>
        <begin position="20"/>
        <end position="42"/>
    </location>
</feature>